<evidence type="ECO:0000256" key="7">
    <source>
        <dbReference type="RuleBase" id="RU000454"/>
    </source>
</evidence>
<dbReference type="InterPro" id="IPR021109">
    <property type="entry name" value="Peptidase_aspartic_dom_sf"/>
</dbReference>
<evidence type="ECO:0000313" key="10">
    <source>
        <dbReference type="EMBL" id="KAH7284367.1"/>
    </source>
</evidence>
<sequence>MAASSRSRSPISRERCFHLVLICTILFIHSVPCCCSSSGEYFIVPLLHWTSLAASHARPLPALSQLQFFKEVKSLDDSRLLSIGASIRQSSNDLRARVISGASSGSGQYFVELSIGTPPQRFTLIVDTGSDLVWLRCSACTSGSCEDVGDGGAASQLLSTFHVRASSSYRAISCTSQSCFVVPPAPNFSCKDSSECRYEYTYSDSSSSTGILSIETISLNVSSASSSASTVNSPRELPDFAFGCGFHNVGQSFIGSNGVLGMGRGPISFVSQVGAAVGRKFSYCLVDFFRKPSLNSVLVAGDPPLTMRVPLQSTPLLTNPFRRSLYYVNVQEVRVNGVALFIPSDLWKLDEMGNGGTVVDTGTTFSVFVEPAYQRILSAMSTSSPLPKVEPVEGFDLCFNSTGLKSLTDLPNLSIVFQKNVVFAPPATNIFVDMPGSLKCLAMRGANRVFGFSVLGNLIQQNFLMQFDLQNSMLSFTSVDCSDAFR</sequence>
<feature type="active site" evidence="6">
    <location>
        <position position="127"/>
    </location>
</feature>
<gene>
    <name evidence="10" type="ORF">KP509_34G051300</name>
</gene>
<organism evidence="10 11">
    <name type="scientific">Ceratopteris richardii</name>
    <name type="common">Triangle waterfern</name>
    <dbReference type="NCBI Taxonomy" id="49495"/>
    <lineage>
        <taxon>Eukaryota</taxon>
        <taxon>Viridiplantae</taxon>
        <taxon>Streptophyta</taxon>
        <taxon>Embryophyta</taxon>
        <taxon>Tracheophyta</taxon>
        <taxon>Polypodiopsida</taxon>
        <taxon>Polypodiidae</taxon>
        <taxon>Polypodiales</taxon>
        <taxon>Pteridineae</taxon>
        <taxon>Pteridaceae</taxon>
        <taxon>Parkerioideae</taxon>
        <taxon>Ceratopteris</taxon>
    </lineage>
</organism>
<feature type="chain" id="PRO_5035826396" description="Peptidase A1 domain-containing protein" evidence="8">
    <location>
        <begin position="31"/>
        <end position="486"/>
    </location>
</feature>
<dbReference type="GO" id="GO:0004190">
    <property type="term" value="F:aspartic-type endopeptidase activity"/>
    <property type="evidence" value="ECO:0007669"/>
    <property type="project" value="UniProtKB-KW"/>
</dbReference>
<evidence type="ECO:0000259" key="9">
    <source>
        <dbReference type="PROSITE" id="PS51767"/>
    </source>
</evidence>
<dbReference type="Gene3D" id="2.40.70.10">
    <property type="entry name" value="Acid Proteases"/>
    <property type="match status" value="2"/>
</dbReference>
<proteinExistence type="inferred from homology"/>
<dbReference type="InterPro" id="IPR001969">
    <property type="entry name" value="Aspartic_peptidase_AS"/>
</dbReference>
<evidence type="ECO:0000256" key="8">
    <source>
        <dbReference type="SAM" id="SignalP"/>
    </source>
</evidence>
<dbReference type="InterPro" id="IPR034161">
    <property type="entry name" value="Pepsin-like_plant"/>
</dbReference>
<dbReference type="CDD" id="cd05476">
    <property type="entry name" value="pepsin_A_like_plant"/>
    <property type="match status" value="1"/>
</dbReference>
<dbReference type="PANTHER" id="PTHR47967:SF46">
    <property type="entry name" value="ASPARTIC PROTEINASE NEPENTHESIN-1"/>
    <property type="match status" value="1"/>
</dbReference>
<keyword evidence="2 7" id="KW-0645">Protease</keyword>
<dbReference type="InterPro" id="IPR051708">
    <property type="entry name" value="Plant_Aspart_Prot_A1"/>
</dbReference>
<keyword evidence="4 7" id="KW-0378">Hydrolase</keyword>
<dbReference type="PROSITE" id="PS00141">
    <property type="entry name" value="ASP_PROTEASE"/>
    <property type="match status" value="1"/>
</dbReference>
<dbReference type="PANTHER" id="PTHR47967">
    <property type="entry name" value="OS07G0603500 PROTEIN-RELATED"/>
    <property type="match status" value="1"/>
</dbReference>
<dbReference type="SUPFAM" id="SSF50630">
    <property type="entry name" value="Acid proteases"/>
    <property type="match status" value="1"/>
</dbReference>
<keyword evidence="11" id="KW-1185">Reference proteome</keyword>
<feature type="domain" description="Peptidase A1" evidence="9">
    <location>
        <begin position="109"/>
        <end position="477"/>
    </location>
</feature>
<evidence type="ECO:0000256" key="1">
    <source>
        <dbReference type="ARBA" id="ARBA00007447"/>
    </source>
</evidence>
<evidence type="ECO:0000256" key="6">
    <source>
        <dbReference type="PIRSR" id="PIRSR601461-1"/>
    </source>
</evidence>
<evidence type="ECO:0000256" key="2">
    <source>
        <dbReference type="ARBA" id="ARBA00022670"/>
    </source>
</evidence>
<dbReference type="OMA" id="ANDWVEF"/>
<dbReference type="InterPro" id="IPR032861">
    <property type="entry name" value="TAXi_N"/>
</dbReference>
<dbReference type="AlphaFoldDB" id="A0A8T2QJX3"/>
<keyword evidence="3 7" id="KW-0064">Aspartyl protease</keyword>
<dbReference type="EMBL" id="CM035439">
    <property type="protein sequence ID" value="KAH7284367.1"/>
    <property type="molecule type" value="Genomic_DNA"/>
</dbReference>
<evidence type="ECO:0000256" key="3">
    <source>
        <dbReference type="ARBA" id="ARBA00022750"/>
    </source>
</evidence>
<dbReference type="GO" id="GO:0006508">
    <property type="term" value="P:proteolysis"/>
    <property type="evidence" value="ECO:0007669"/>
    <property type="project" value="UniProtKB-KW"/>
</dbReference>
<dbReference type="Proteomes" id="UP000825935">
    <property type="component" value="Chromosome 34"/>
</dbReference>
<protein>
    <recommendedName>
        <fullName evidence="9">Peptidase A1 domain-containing protein</fullName>
    </recommendedName>
</protein>
<evidence type="ECO:0000313" key="11">
    <source>
        <dbReference type="Proteomes" id="UP000825935"/>
    </source>
</evidence>
<dbReference type="Pfam" id="PF14543">
    <property type="entry name" value="TAXi_N"/>
    <property type="match status" value="1"/>
</dbReference>
<dbReference type="PRINTS" id="PR00792">
    <property type="entry name" value="PEPSIN"/>
</dbReference>
<keyword evidence="5" id="KW-0325">Glycoprotein</keyword>
<dbReference type="OrthoDB" id="2747330at2759"/>
<evidence type="ECO:0000256" key="5">
    <source>
        <dbReference type="ARBA" id="ARBA00023180"/>
    </source>
</evidence>
<feature type="active site" evidence="6">
    <location>
        <position position="360"/>
    </location>
</feature>
<name>A0A8T2QJX3_CERRI</name>
<dbReference type="InterPro" id="IPR033121">
    <property type="entry name" value="PEPTIDASE_A1"/>
</dbReference>
<dbReference type="FunFam" id="2.40.70.10:FF:000033">
    <property type="entry name" value="Aspartyl protease family protein"/>
    <property type="match status" value="1"/>
</dbReference>
<dbReference type="Pfam" id="PF14541">
    <property type="entry name" value="TAXi_C"/>
    <property type="match status" value="1"/>
</dbReference>
<comment type="caution">
    <text evidence="10">The sequence shown here is derived from an EMBL/GenBank/DDBJ whole genome shotgun (WGS) entry which is preliminary data.</text>
</comment>
<reference evidence="10" key="1">
    <citation type="submission" date="2021-08" db="EMBL/GenBank/DDBJ databases">
        <title>WGS assembly of Ceratopteris richardii.</title>
        <authorList>
            <person name="Marchant D.B."/>
            <person name="Chen G."/>
            <person name="Jenkins J."/>
            <person name="Shu S."/>
            <person name="Leebens-Mack J."/>
            <person name="Grimwood J."/>
            <person name="Schmutz J."/>
            <person name="Soltis P."/>
            <person name="Soltis D."/>
            <person name="Chen Z.-H."/>
        </authorList>
    </citation>
    <scope>NUCLEOTIDE SEQUENCE</scope>
    <source>
        <strain evidence="10">Whitten #5841</strain>
        <tissue evidence="10">Leaf</tissue>
    </source>
</reference>
<dbReference type="InterPro" id="IPR032799">
    <property type="entry name" value="TAXi_C"/>
</dbReference>
<evidence type="ECO:0000256" key="4">
    <source>
        <dbReference type="ARBA" id="ARBA00022801"/>
    </source>
</evidence>
<feature type="signal peptide" evidence="8">
    <location>
        <begin position="1"/>
        <end position="30"/>
    </location>
</feature>
<dbReference type="InterPro" id="IPR001461">
    <property type="entry name" value="Aspartic_peptidase_A1"/>
</dbReference>
<accession>A0A8T2QJX3</accession>
<keyword evidence="8" id="KW-0732">Signal</keyword>
<dbReference type="PROSITE" id="PS51767">
    <property type="entry name" value="PEPTIDASE_A1"/>
    <property type="match status" value="1"/>
</dbReference>
<comment type="similarity">
    <text evidence="1 7">Belongs to the peptidase A1 family.</text>
</comment>